<protein>
    <submittedName>
        <fullName evidence="7">LysE family translocator</fullName>
    </submittedName>
</protein>
<accession>A0ABS5L8T2</accession>
<sequence length="210" mass="21968">MSDSVLHALLSFALVAGLITIIPGLDTAVVLRSALTLGRRQAFAAAFGINAGALVWGAAAATGVSVLLTASYAAYTGLRVVGAVYLLWMGIGMLRAARRGEVRGAAEAVVDAGVVRAFLRGAGTNLLNPKVGAFYIAIFPQFMPAHVSHLVMGLELAGVHDALALVWFSVLIFCAHRARAWFAKRRVKRALDAVTGTVLVGFGVELALRG</sequence>
<dbReference type="Proteomes" id="UP000730482">
    <property type="component" value="Unassembled WGS sequence"/>
</dbReference>
<evidence type="ECO:0000256" key="5">
    <source>
        <dbReference type="ARBA" id="ARBA00023136"/>
    </source>
</evidence>
<dbReference type="InterPro" id="IPR001123">
    <property type="entry name" value="LeuE-type"/>
</dbReference>
<keyword evidence="4 6" id="KW-1133">Transmembrane helix</keyword>
<evidence type="ECO:0000256" key="1">
    <source>
        <dbReference type="ARBA" id="ARBA00004651"/>
    </source>
</evidence>
<feature type="transmembrane region" description="Helical" evidence="6">
    <location>
        <begin position="43"/>
        <end position="66"/>
    </location>
</feature>
<keyword evidence="5 6" id="KW-0472">Membrane</keyword>
<organism evidence="7 8">
    <name type="scientific">Catenulispora pinistramenti</name>
    <dbReference type="NCBI Taxonomy" id="2705254"/>
    <lineage>
        <taxon>Bacteria</taxon>
        <taxon>Bacillati</taxon>
        <taxon>Actinomycetota</taxon>
        <taxon>Actinomycetes</taxon>
        <taxon>Catenulisporales</taxon>
        <taxon>Catenulisporaceae</taxon>
        <taxon>Catenulispora</taxon>
    </lineage>
</organism>
<evidence type="ECO:0000256" key="3">
    <source>
        <dbReference type="ARBA" id="ARBA00022692"/>
    </source>
</evidence>
<feature type="transmembrane region" description="Helical" evidence="6">
    <location>
        <begin position="72"/>
        <end position="94"/>
    </location>
</feature>
<name>A0ABS5L8T2_9ACTN</name>
<evidence type="ECO:0000313" key="7">
    <source>
        <dbReference type="EMBL" id="MBS2554772.1"/>
    </source>
</evidence>
<keyword evidence="3 6" id="KW-0812">Transmembrane</keyword>
<evidence type="ECO:0000313" key="8">
    <source>
        <dbReference type="Proteomes" id="UP000730482"/>
    </source>
</evidence>
<feature type="transmembrane region" description="Helical" evidence="6">
    <location>
        <begin position="158"/>
        <end position="178"/>
    </location>
</feature>
<gene>
    <name evidence="7" type="ORF">KGQ19_48775</name>
</gene>
<keyword evidence="2" id="KW-1003">Cell membrane</keyword>
<dbReference type="RefSeq" id="WP_212022478.1">
    <property type="nucleotide sequence ID" value="NZ_JAAFYZ010000521.1"/>
</dbReference>
<proteinExistence type="predicted"/>
<keyword evidence="8" id="KW-1185">Reference proteome</keyword>
<dbReference type="Pfam" id="PF01810">
    <property type="entry name" value="LysE"/>
    <property type="match status" value="1"/>
</dbReference>
<reference evidence="7 8" key="1">
    <citation type="submission" date="2020-02" db="EMBL/GenBank/DDBJ databases">
        <title>Acidophilic actinobacteria isolated from forest soil.</title>
        <authorList>
            <person name="Golinska P."/>
        </authorList>
    </citation>
    <scope>NUCLEOTIDE SEQUENCE [LARGE SCALE GENOMIC DNA]</scope>
    <source>
        <strain evidence="7 8">NL8</strain>
    </source>
</reference>
<dbReference type="PANTHER" id="PTHR30086:SF20">
    <property type="entry name" value="ARGININE EXPORTER PROTEIN ARGO-RELATED"/>
    <property type="match status" value="1"/>
</dbReference>
<evidence type="ECO:0000256" key="6">
    <source>
        <dbReference type="SAM" id="Phobius"/>
    </source>
</evidence>
<evidence type="ECO:0000256" key="2">
    <source>
        <dbReference type="ARBA" id="ARBA00022475"/>
    </source>
</evidence>
<evidence type="ECO:0000256" key="4">
    <source>
        <dbReference type="ARBA" id="ARBA00022989"/>
    </source>
</evidence>
<comment type="subcellular location">
    <subcellularLocation>
        <location evidence="1">Cell membrane</location>
        <topology evidence="1">Multi-pass membrane protein</topology>
    </subcellularLocation>
</comment>
<dbReference type="PANTHER" id="PTHR30086">
    <property type="entry name" value="ARGININE EXPORTER PROTEIN ARGO"/>
    <property type="match status" value="1"/>
</dbReference>
<comment type="caution">
    <text evidence="7">The sequence shown here is derived from an EMBL/GenBank/DDBJ whole genome shotgun (WGS) entry which is preliminary data.</text>
</comment>
<feature type="transmembrane region" description="Helical" evidence="6">
    <location>
        <begin position="6"/>
        <end position="31"/>
    </location>
</feature>
<dbReference type="EMBL" id="JAAFYZ010000521">
    <property type="protein sequence ID" value="MBS2554772.1"/>
    <property type="molecule type" value="Genomic_DNA"/>
</dbReference>
<dbReference type="PIRSF" id="PIRSF006324">
    <property type="entry name" value="LeuE"/>
    <property type="match status" value="1"/>
</dbReference>